<feature type="domain" description="HTH lacI-type" evidence="5">
    <location>
        <begin position="1"/>
        <end position="56"/>
    </location>
</feature>
<dbReference type="InterPro" id="IPR000843">
    <property type="entry name" value="HTH_LacI"/>
</dbReference>
<evidence type="ECO:0000313" key="7">
    <source>
        <dbReference type="Proteomes" id="UP000199107"/>
    </source>
</evidence>
<keyword evidence="2" id="KW-0238">DNA-binding</keyword>
<dbReference type="Gene3D" id="3.40.50.2300">
    <property type="match status" value="2"/>
</dbReference>
<proteinExistence type="predicted"/>
<dbReference type="SUPFAM" id="SSF47413">
    <property type="entry name" value="lambda repressor-like DNA-binding domains"/>
    <property type="match status" value="1"/>
</dbReference>
<evidence type="ECO:0000256" key="1">
    <source>
        <dbReference type="ARBA" id="ARBA00023015"/>
    </source>
</evidence>
<dbReference type="PANTHER" id="PTHR30146">
    <property type="entry name" value="LACI-RELATED TRANSCRIPTIONAL REPRESSOR"/>
    <property type="match status" value="1"/>
</dbReference>
<evidence type="ECO:0000259" key="5">
    <source>
        <dbReference type="PROSITE" id="PS50932"/>
    </source>
</evidence>
<dbReference type="PROSITE" id="PS50932">
    <property type="entry name" value="HTH_LACI_2"/>
    <property type="match status" value="1"/>
</dbReference>
<dbReference type="Pfam" id="PF13377">
    <property type="entry name" value="Peripla_BP_3"/>
    <property type="match status" value="1"/>
</dbReference>
<keyword evidence="7" id="KW-1185">Reference proteome</keyword>
<accession>A0A1G9WQF1</accession>
<dbReference type="InterPro" id="IPR010982">
    <property type="entry name" value="Lambda_DNA-bd_dom_sf"/>
</dbReference>
<dbReference type="Proteomes" id="UP000199107">
    <property type="component" value="Unassembled WGS sequence"/>
</dbReference>
<reference evidence="7" key="1">
    <citation type="submission" date="2016-10" db="EMBL/GenBank/DDBJ databases">
        <authorList>
            <person name="Varghese N."/>
            <person name="Submissions S."/>
        </authorList>
    </citation>
    <scope>NUCLEOTIDE SEQUENCE [LARGE SCALE GENOMIC DNA]</scope>
    <source>
        <strain evidence="7">AAP</strain>
    </source>
</reference>
<dbReference type="PANTHER" id="PTHR30146:SF138">
    <property type="entry name" value="TRANSCRIPTIONAL REGULATORY PROTEIN"/>
    <property type="match status" value="1"/>
</dbReference>
<gene>
    <name evidence="6" type="ORF">SAMN05192555_12310</name>
</gene>
<dbReference type="InterPro" id="IPR028082">
    <property type="entry name" value="Peripla_BP_I"/>
</dbReference>
<dbReference type="CDD" id="cd01392">
    <property type="entry name" value="HTH_LacI"/>
    <property type="match status" value="1"/>
</dbReference>
<dbReference type="OrthoDB" id="6619319at2"/>
<dbReference type="EMBL" id="FNGH01000023">
    <property type="protein sequence ID" value="SDM86471.1"/>
    <property type="molecule type" value="Genomic_DNA"/>
</dbReference>
<protein>
    <submittedName>
        <fullName evidence="6">Transcriptional regulator, LacI family</fullName>
    </submittedName>
</protein>
<dbReference type="InterPro" id="IPR046335">
    <property type="entry name" value="LacI/GalR-like_sensor"/>
</dbReference>
<dbReference type="SMART" id="SM00354">
    <property type="entry name" value="HTH_LACI"/>
    <property type="match status" value="1"/>
</dbReference>
<dbReference type="STRING" id="48727.SAMN05192555_12310"/>
<dbReference type="GO" id="GO:0000976">
    <property type="term" value="F:transcription cis-regulatory region binding"/>
    <property type="evidence" value="ECO:0007669"/>
    <property type="project" value="TreeGrafter"/>
</dbReference>
<evidence type="ECO:0000313" key="6">
    <source>
        <dbReference type="EMBL" id="SDM86471.1"/>
    </source>
</evidence>
<dbReference type="Pfam" id="PF00356">
    <property type="entry name" value="LacI"/>
    <property type="match status" value="1"/>
</dbReference>
<organism evidence="6 7">
    <name type="scientific">Franzmannia pantelleriensis</name>
    <dbReference type="NCBI Taxonomy" id="48727"/>
    <lineage>
        <taxon>Bacteria</taxon>
        <taxon>Pseudomonadati</taxon>
        <taxon>Pseudomonadota</taxon>
        <taxon>Gammaproteobacteria</taxon>
        <taxon>Oceanospirillales</taxon>
        <taxon>Halomonadaceae</taxon>
        <taxon>Franzmannia</taxon>
    </lineage>
</organism>
<evidence type="ECO:0000256" key="2">
    <source>
        <dbReference type="ARBA" id="ARBA00023125"/>
    </source>
</evidence>
<evidence type="ECO:0000256" key="4">
    <source>
        <dbReference type="SAM" id="MobiDB-lite"/>
    </source>
</evidence>
<keyword evidence="1" id="KW-0805">Transcription regulation</keyword>
<sequence length="347" mass="37414">MADLLSVAKLAGVSRATASRTFATPERVSPATRRKVEDAATQLAFRPNKVARQLRARATKMIGVMVPSLNNPVFAEQLHAMEVAAREADYSLIVTTSDYDPSREQAIVDEMLSQRVDGLALTVAIAHDSAVLATLKRESTPCLLVYNPLHPGGLPAIGVDNRAAMAEATRHLIALGHRHIGMVAGPLLQSDRARLRYAGYRQAMREHGLAPQPLIEMPRHTQAELACLAPLLAGHNRLTAVLCTNDLLAISLIGELQRAKFSVPGDLSVMGFDGIDLGQRLYPSLCSMEQPRIEIGRAAIATLLAMIQGQSPPLPFLPHALREGESVGAPPATRQALTPRSPERNTP</sequence>
<dbReference type="SUPFAM" id="SSF53822">
    <property type="entry name" value="Periplasmic binding protein-like I"/>
    <property type="match status" value="1"/>
</dbReference>
<dbReference type="RefSeq" id="WP_089660657.1">
    <property type="nucleotide sequence ID" value="NZ_FNGH01000023.1"/>
</dbReference>
<feature type="region of interest" description="Disordered" evidence="4">
    <location>
        <begin position="321"/>
        <end position="347"/>
    </location>
</feature>
<name>A0A1G9WQF1_9GAMM</name>
<evidence type="ECO:0000256" key="3">
    <source>
        <dbReference type="ARBA" id="ARBA00023163"/>
    </source>
</evidence>
<dbReference type="AlphaFoldDB" id="A0A1G9WQF1"/>
<dbReference type="Gene3D" id="1.10.260.40">
    <property type="entry name" value="lambda repressor-like DNA-binding domains"/>
    <property type="match status" value="1"/>
</dbReference>
<dbReference type="GO" id="GO:0003700">
    <property type="term" value="F:DNA-binding transcription factor activity"/>
    <property type="evidence" value="ECO:0007669"/>
    <property type="project" value="TreeGrafter"/>
</dbReference>
<keyword evidence="3" id="KW-0804">Transcription</keyword>